<evidence type="ECO:0000256" key="3">
    <source>
        <dbReference type="ARBA" id="ARBA00012438"/>
    </source>
</evidence>
<sequence length="307" mass="35128">MAEIIAVLCLIAVAVMWHRIRMLKKDIYSFSDRLEQCLDAMISGQDIENFGELKDSLWDKIYEKLRKLDHMWLGQNQYNQEEKRQIKELISDISHQTKTPIANIKMYLEILENEEDAARRTEFLGHLKGQTEKLDFLLQSLVKMSRLETGIIEISKQAARIYETLGRSAASIVPKAEQKGISLFADCDERLMAVYDKKWTEEAVFNILDNAVKYTPSGGSIHITVSVQEFFTKISIKDSGKGIARERQAQIFGRFYREPEVHDEEGIGVGLYLARKIITLQNGYIEVVSEPGKGADFQIYLPNEAIS</sequence>
<accession>A0A2Y9BDW7</accession>
<comment type="subcellular location">
    <subcellularLocation>
        <location evidence="2">Membrane</location>
    </subcellularLocation>
</comment>
<dbReference type="GO" id="GO:0000155">
    <property type="term" value="F:phosphorelay sensor kinase activity"/>
    <property type="evidence" value="ECO:0007669"/>
    <property type="project" value="InterPro"/>
</dbReference>
<gene>
    <name evidence="9" type="ORF">A8806_105219</name>
</gene>
<dbReference type="PANTHER" id="PTHR45453">
    <property type="entry name" value="PHOSPHATE REGULON SENSOR PROTEIN PHOR"/>
    <property type="match status" value="1"/>
</dbReference>
<keyword evidence="5" id="KW-0808">Transferase</keyword>
<protein>
    <recommendedName>
        <fullName evidence="3">histidine kinase</fullName>
        <ecNumber evidence="3">2.7.13.3</ecNumber>
    </recommendedName>
</protein>
<dbReference type="GO" id="GO:0004721">
    <property type="term" value="F:phosphoprotein phosphatase activity"/>
    <property type="evidence" value="ECO:0007669"/>
    <property type="project" value="TreeGrafter"/>
</dbReference>
<dbReference type="RefSeq" id="WP_109731045.1">
    <property type="nucleotide sequence ID" value="NZ_BAAACK010000018.1"/>
</dbReference>
<dbReference type="AlphaFoldDB" id="A0A2Y9BDW7"/>
<dbReference type="InterPro" id="IPR003594">
    <property type="entry name" value="HATPase_dom"/>
</dbReference>
<reference evidence="9 10" key="1">
    <citation type="submission" date="2018-05" db="EMBL/GenBank/DDBJ databases">
        <title>The Hungate 1000. A catalogue of reference genomes from the rumen microbiome.</title>
        <authorList>
            <person name="Kelly W."/>
        </authorList>
    </citation>
    <scope>NUCLEOTIDE SEQUENCE [LARGE SCALE GENOMIC DNA]</scope>
    <source>
        <strain evidence="9 10">NLAE-zl-C242</strain>
    </source>
</reference>
<dbReference type="EMBL" id="QGDL01000005">
    <property type="protein sequence ID" value="PWJ29916.1"/>
    <property type="molecule type" value="Genomic_DNA"/>
</dbReference>
<dbReference type="SUPFAM" id="SSF47384">
    <property type="entry name" value="Homodimeric domain of signal transducing histidine kinase"/>
    <property type="match status" value="1"/>
</dbReference>
<evidence type="ECO:0000256" key="7">
    <source>
        <dbReference type="ARBA" id="ARBA00023012"/>
    </source>
</evidence>
<dbReference type="Proteomes" id="UP000245845">
    <property type="component" value="Unassembled WGS sequence"/>
</dbReference>
<evidence type="ECO:0000256" key="4">
    <source>
        <dbReference type="ARBA" id="ARBA00022553"/>
    </source>
</evidence>
<keyword evidence="4" id="KW-0597">Phosphoprotein</keyword>
<comment type="catalytic activity">
    <reaction evidence="1">
        <text>ATP + protein L-histidine = ADP + protein N-phospho-L-histidine.</text>
        <dbReference type="EC" id="2.7.13.3"/>
    </reaction>
</comment>
<keyword evidence="10" id="KW-1185">Reference proteome</keyword>
<dbReference type="InterPro" id="IPR003661">
    <property type="entry name" value="HisK_dim/P_dom"/>
</dbReference>
<dbReference type="SMART" id="SM00388">
    <property type="entry name" value="HisKA"/>
    <property type="match status" value="1"/>
</dbReference>
<evidence type="ECO:0000313" key="10">
    <source>
        <dbReference type="Proteomes" id="UP000245845"/>
    </source>
</evidence>
<dbReference type="GO" id="GO:0005886">
    <property type="term" value="C:plasma membrane"/>
    <property type="evidence" value="ECO:0007669"/>
    <property type="project" value="TreeGrafter"/>
</dbReference>
<dbReference type="SMART" id="SM00387">
    <property type="entry name" value="HATPase_c"/>
    <property type="match status" value="1"/>
</dbReference>
<dbReference type="OrthoDB" id="9773956at2"/>
<dbReference type="PROSITE" id="PS50109">
    <property type="entry name" value="HIS_KIN"/>
    <property type="match status" value="1"/>
</dbReference>
<evidence type="ECO:0000313" key="9">
    <source>
        <dbReference type="EMBL" id="PWJ29916.1"/>
    </source>
</evidence>
<evidence type="ECO:0000256" key="1">
    <source>
        <dbReference type="ARBA" id="ARBA00000085"/>
    </source>
</evidence>
<dbReference type="InterPro" id="IPR050351">
    <property type="entry name" value="BphY/WalK/GraS-like"/>
</dbReference>
<feature type="domain" description="Histidine kinase" evidence="8">
    <location>
        <begin position="92"/>
        <end position="305"/>
    </location>
</feature>
<evidence type="ECO:0000256" key="6">
    <source>
        <dbReference type="ARBA" id="ARBA00022777"/>
    </source>
</evidence>
<comment type="caution">
    <text evidence="9">The sequence shown here is derived from an EMBL/GenBank/DDBJ whole genome shotgun (WGS) entry which is preliminary data.</text>
</comment>
<evidence type="ECO:0000259" key="8">
    <source>
        <dbReference type="PROSITE" id="PS50109"/>
    </source>
</evidence>
<keyword evidence="7" id="KW-0902">Two-component regulatory system</keyword>
<dbReference type="InterPro" id="IPR004358">
    <property type="entry name" value="Sig_transdc_His_kin-like_C"/>
</dbReference>
<keyword evidence="6 9" id="KW-0418">Kinase</keyword>
<evidence type="ECO:0000256" key="2">
    <source>
        <dbReference type="ARBA" id="ARBA00004370"/>
    </source>
</evidence>
<dbReference type="InterPro" id="IPR036890">
    <property type="entry name" value="HATPase_C_sf"/>
</dbReference>
<dbReference type="PRINTS" id="PR00344">
    <property type="entry name" value="BCTRLSENSOR"/>
</dbReference>
<organism evidence="9 10">
    <name type="scientific">Faecalicatena orotica</name>
    <dbReference type="NCBI Taxonomy" id="1544"/>
    <lineage>
        <taxon>Bacteria</taxon>
        <taxon>Bacillati</taxon>
        <taxon>Bacillota</taxon>
        <taxon>Clostridia</taxon>
        <taxon>Lachnospirales</taxon>
        <taxon>Lachnospiraceae</taxon>
        <taxon>Faecalicatena</taxon>
    </lineage>
</organism>
<name>A0A2Y9BDW7_9FIRM</name>
<proteinExistence type="predicted"/>
<dbReference type="EC" id="2.7.13.3" evidence="3"/>
<dbReference type="Pfam" id="PF00512">
    <property type="entry name" value="HisKA"/>
    <property type="match status" value="1"/>
</dbReference>
<dbReference type="InterPro" id="IPR036097">
    <property type="entry name" value="HisK_dim/P_sf"/>
</dbReference>
<evidence type="ECO:0000256" key="5">
    <source>
        <dbReference type="ARBA" id="ARBA00022679"/>
    </source>
</evidence>
<dbReference type="CDD" id="cd00082">
    <property type="entry name" value="HisKA"/>
    <property type="match status" value="1"/>
</dbReference>
<dbReference type="Gene3D" id="3.30.565.10">
    <property type="entry name" value="Histidine kinase-like ATPase, C-terminal domain"/>
    <property type="match status" value="1"/>
</dbReference>
<dbReference type="SUPFAM" id="SSF55874">
    <property type="entry name" value="ATPase domain of HSP90 chaperone/DNA topoisomerase II/histidine kinase"/>
    <property type="match status" value="1"/>
</dbReference>
<dbReference type="PANTHER" id="PTHR45453:SF1">
    <property type="entry name" value="PHOSPHATE REGULON SENSOR PROTEIN PHOR"/>
    <property type="match status" value="1"/>
</dbReference>
<dbReference type="Pfam" id="PF02518">
    <property type="entry name" value="HATPase_c"/>
    <property type="match status" value="1"/>
</dbReference>
<dbReference type="Gene3D" id="1.10.287.130">
    <property type="match status" value="1"/>
</dbReference>
<dbReference type="GO" id="GO:0016036">
    <property type="term" value="P:cellular response to phosphate starvation"/>
    <property type="evidence" value="ECO:0007669"/>
    <property type="project" value="TreeGrafter"/>
</dbReference>
<dbReference type="InterPro" id="IPR005467">
    <property type="entry name" value="His_kinase_dom"/>
</dbReference>